<dbReference type="GO" id="GO:0016787">
    <property type="term" value="F:hydrolase activity"/>
    <property type="evidence" value="ECO:0007669"/>
    <property type="project" value="UniProtKB-ARBA"/>
</dbReference>
<dbReference type="SUPFAM" id="SSF53649">
    <property type="entry name" value="Alkaline phosphatase-like"/>
    <property type="match status" value="1"/>
</dbReference>
<dbReference type="Proteomes" id="UP000523079">
    <property type="component" value="Unassembled WGS sequence"/>
</dbReference>
<dbReference type="Gene3D" id="3.40.720.10">
    <property type="entry name" value="Alkaline Phosphatase, subunit A"/>
    <property type="match status" value="1"/>
</dbReference>
<reference evidence="1 2" key="1">
    <citation type="submission" date="2020-07" db="EMBL/GenBank/DDBJ databases">
        <title>Sequencing the genomes of 1000 actinobacteria strains.</title>
        <authorList>
            <person name="Klenk H.-P."/>
        </authorList>
    </citation>
    <scope>NUCLEOTIDE SEQUENCE [LARGE SCALE GENOMIC DNA]</scope>
    <source>
        <strain evidence="1 2">DSM 100723</strain>
    </source>
</reference>
<dbReference type="InterPro" id="IPR017850">
    <property type="entry name" value="Alkaline_phosphatase_core_sf"/>
</dbReference>
<dbReference type="RefSeq" id="WP_182560981.1">
    <property type="nucleotide sequence ID" value="NZ_JACGWT010000005.1"/>
</dbReference>
<name>A0A7W3IU71_9ACTN</name>
<dbReference type="PANTHER" id="PTHR10151">
    <property type="entry name" value="ECTONUCLEOTIDE PYROPHOSPHATASE/PHOSPHODIESTERASE"/>
    <property type="match status" value="1"/>
</dbReference>
<protein>
    <submittedName>
        <fullName evidence="1">Putative AlkP superfamily pyrophosphatase or phosphodiesterase</fullName>
    </submittedName>
</protein>
<dbReference type="AlphaFoldDB" id="A0A7W3IU71"/>
<sequence>MPDTPAPAVDDLTRPAYGRRSLSDLLPSIGAHLGVPGCPRDLVGVRRADGYVVVLVDGLGWTLLRQSLAGAPYLAGLAEQTEPLTATAPSTTATSLASLGTGLPPGRHGIVGYSTRVPDSGAVLNALTWDADVDPRRYQPHPTLFERAAAAGIRTTSVGLERFAASGLTAAALRGPGFVGLTEEARTERRVAAVVEAATGPGRGLVYVYERRLDHAGHAHGWRSGAWRDRLARVDDLCRQLRDALPAEIALVVTGDHGMVDVPVGHRLVVEDEPELGAGVDTLAGEGRFRQLYVDRDDPAAVAARWADRLDERAWVRSRDEAVEDGWFGPVDAEVRERYGDVLVAMRSDWAVMTRAYPRELDLVGMHGSLTPAEMTVPLLVD</sequence>
<organism evidence="1 2">
    <name type="scientific">Microlunatus kandeliicorticis</name>
    <dbReference type="NCBI Taxonomy" id="1759536"/>
    <lineage>
        <taxon>Bacteria</taxon>
        <taxon>Bacillati</taxon>
        <taxon>Actinomycetota</taxon>
        <taxon>Actinomycetes</taxon>
        <taxon>Propionibacteriales</taxon>
        <taxon>Propionibacteriaceae</taxon>
        <taxon>Microlunatus</taxon>
    </lineage>
</organism>
<gene>
    <name evidence="1" type="ORF">FHX74_002983</name>
</gene>
<dbReference type="InterPro" id="IPR002591">
    <property type="entry name" value="Phosphodiest/P_Trfase"/>
</dbReference>
<comment type="caution">
    <text evidence="1">The sequence shown here is derived from an EMBL/GenBank/DDBJ whole genome shotgun (WGS) entry which is preliminary data.</text>
</comment>
<evidence type="ECO:0000313" key="1">
    <source>
        <dbReference type="EMBL" id="MBA8795347.1"/>
    </source>
</evidence>
<dbReference type="Pfam" id="PF01663">
    <property type="entry name" value="Phosphodiest"/>
    <property type="match status" value="1"/>
</dbReference>
<evidence type="ECO:0000313" key="2">
    <source>
        <dbReference type="Proteomes" id="UP000523079"/>
    </source>
</evidence>
<proteinExistence type="predicted"/>
<dbReference type="PANTHER" id="PTHR10151:SF120">
    <property type="entry name" value="BIS(5'-ADENOSYL)-TRIPHOSPHATASE"/>
    <property type="match status" value="1"/>
</dbReference>
<dbReference type="EMBL" id="JACGWT010000005">
    <property type="protein sequence ID" value="MBA8795347.1"/>
    <property type="molecule type" value="Genomic_DNA"/>
</dbReference>
<keyword evidence="2" id="KW-1185">Reference proteome</keyword>
<accession>A0A7W3IU71</accession>